<evidence type="ECO:0000313" key="4">
    <source>
        <dbReference type="EMBL" id="EJT72322.1"/>
    </source>
</evidence>
<dbReference type="GeneID" id="20349646"/>
<dbReference type="HOGENOM" id="CLU_388336_0_0_1"/>
<evidence type="ECO:0000313" key="5">
    <source>
        <dbReference type="EnsemblFungi" id="EJT72322"/>
    </source>
</evidence>
<dbReference type="Gene3D" id="2.40.50.40">
    <property type="match status" value="1"/>
</dbReference>
<feature type="compositionally biased region" description="Acidic residues" evidence="2">
    <location>
        <begin position="777"/>
        <end position="792"/>
    </location>
</feature>
<reference evidence="5" key="5">
    <citation type="submission" date="2018-04" db="UniProtKB">
        <authorList>
            <consortium name="EnsemblFungi"/>
        </authorList>
    </citation>
    <scope>IDENTIFICATION</scope>
    <source>
        <strain evidence="5">R3-111a-1</strain>
    </source>
</reference>
<dbReference type="InterPro" id="IPR016197">
    <property type="entry name" value="Chromo-like_dom_sf"/>
</dbReference>
<dbReference type="InterPro" id="IPR000953">
    <property type="entry name" value="Chromo/chromo_shadow_dom"/>
</dbReference>
<feature type="compositionally biased region" description="Basic and acidic residues" evidence="2">
    <location>
        <begin position="88"/>
        <end position="98"/>
    </location>
</feature>
<dbReference type="PROSITE" id="PS50013">
    <property type="entry name" value="CHROMO_2"/>
    <property type="match status" value="1"/>
</dbReference>
<evidence type="ECO:0000256" key="1">
    <source>
        <dbReference type="ARBA" id="ARBA00011353"/>
    </source>
</evidence>
<dbReference type="CDD" id="cd00024">
    <property type="entry name" value="CD_CSD"/>
    <property type="match status" value="1"/>
</dbReference>
<feature type="region of interest" description="Disordered" evidence="2">
    <location>
        <begin position="739"/>
        <end position="839"/>
    </location>
</feature>
<dbReference type="InterPro" id="IPR023780">
    <property type="entry name" value="Chromo_domain"/>
</dbReference>
<dbReference type="SUPFAM" id="SSF54160">
    <property type="entry name" value="Chromo domain-like"/>
    <property type="match status" value="1"/>
</dbReference>
<reference evidence="4" key="3">
    <citation type="submission" date="2010-09" db="EMBL/GenBank/DDBJ databases">
        <title>Annotation of Gaeumannomyces graminis var. tritici R3-111a-1.</title>
        <authorList>
            <consortium name="The Broad Institute Genome Sequencing Platform"/>
            <person name="Ma L.-J."/>
            <person name="Dead R."/>
            <person name="Young S.K."/>
            <person name="Zeng Q."/>
            <person name="Gargeya S."/>
            <person name="Fitzgerald M."/>
            <person name="Haas B."/>
            <person name="Abouelleil A."/>
            <person name="Alvarado L."/>
            <person name="Arachchi H.M."/>
            <person name="Berlin A."/>
            <person name="Brown A."/>
            <person name="Chapman S.B."/>
            <person name="Chen Z."/>
            <person name="Dunbar C."/>
            <person name="Freedman E."/>
            <person name="Gearin G."/>
            <person name="Gellesch M."/>
            <person name="Goldberg J."/>
            <person name="Griggs A."/>
            <person name="Gujja S."/>
            <person name="Heiman D."/>
            <person name="Howarth C."/>
            <person name="Larson L."/>
            <person name="Lui A."/>
            <person name="MacDonald P.J.P."/>
            <person name="Mehta T."/>
            <person name="Montmayeur A."/>
            <person name="Murphy C."/>
            <person name="Neiman D."/>
            <person name="Pearson M."/>
            <person name="Priest M."/>
            <person name="Roberts A."/>
            <person name="Saif S."/>
            <person name="Shea T."/>
            <person name="Shenoy N."/>
            <person name="Sisk P."/>
            <person name="Stolte C."/>
            <person name="Sykes S."/>
            <person name="Yandava C."/>
            <person name="Wortman J."/>
            <person name="Nusbaum C."/>
            <person name="Birren B."/>
        </authorList>
    </citation>
    <scope>NUCLEOTIDE SEQUENCE</scope>
    <source>
        <strain evidence="4">R3-111a-1</strain>
    </source>
</reference>
<dbReference type="Proteomes" id="UP000006039">
    <property type="component" value="Unassembled WGS sequence"/>
</dbReference>
<feature type="compositionally biased region" description="Polar residues" evidence="2">
    <location>
        <begin position="758"/>
        <end position="776"/>
    </location>
</feature>
<feature type="compositionally biased region" description="Low complexity" evidence="2">
    <location>
        <begin position="116"/>
        <end position="127"/>
    </location>
</feature>
<evidence type="ECO:0000256" key="2">
    <source>
        <dbReference type="SAM" id="MobiDB-lite"/>
    </source>
</evidence>
<feature type="region of interest" description="Disordered" evidence="2">
    <location>
        <begin position="264"/>
        <end position="286"/>
    </location>
</feature>
<feature type="compositionally biased region" description="Low complexity" evidence="2">
    <location>
        <begin position="465"/>
        <end position="475"/>
    </location>
</feature>
<dbReference type="STRING" id="644352.J3P6P6"/>
<dbReference type="Pfam" id="PF00385">
    <property type="entry name" value="Chromo"/>
    <property type="match status" value="1"/>
</dbReference>
<keyword evidence="6" id="KW-1185">Reference proteome</keyword>
<reference evidence="6" key="1">
    <citation type="submission" date="2010-07" db="EMBL/GenBank/DDBJ databases">
        <title>The genome sequence of Gaeumannomyces graminis var. tritici strain R3-111a-1.</title>
        <authorList>
            <consortium name="The Broad Institute Genome Sequencing Platform"/>
            <person name="Ma L.-J."/>
            <person name="Dead R."/>
            <person name="Young S."/>
            <person name="Zeng Q."/>
            <person name="Koehrsen M."/>
            <person name="Alvarado L."/>
            <person name="Berlin A."/>
            <person name="Chapman S.B."/>
            <person name="Chen Z."/>
            <person name="Freedman E."/>
            <person name="Gellesch M."/>
            <person name="Goldberg J."/>
            <person name="Griggs A."/>
            <person name="Gujja S."/>
            <person name="Heilman E.R."/>
            <person name="Heiman D."/>
            <person name="Hepburn T."/>
            <person name="Howarth C."/>
            <person name="Jen D."/>
            <person name="Larson L."/>
            <person name="Mehta T."/>
            <person name="Neiman D."/>
            <person name="Pearson M."/>
            <person name="Roberts A."/>
            <person name="Saif S."/>
            <person name="Shea T."/>
            <person name="Shenoy N."/>
            <person name="Sisk P."/>
            <person name="Stolte C."/>
            <person name="Sykes S."/>
            <person name="Walk T."/>
            <person name="White J."/>
            <person name="Yandava C."/>
            <person name="Haas B."/>
            <person name="Nusbaum C."/>
            <person name="Birren B."/>
        </authorList>
    </citation>
    <scope>NUCLEOTIDE SEQUENCE [LARGE SCALE GENOMIC DNA]</scope>
    <source>
        <strain evidence="6">R3-111a-1</strain>
    </source>
</reference>
<gene>
    <name evidence="5" type="primary">20349646</name>
    <name evidence="4" type="ORF">GGTG_09188</name>
</gene>
<organism evidence="4">
    <name type="scientific">Gaeumannomyces tritici (strain R3-111a-1)</name>
    <name type="common">Wheat and barley take-all root rot fungus</name>
    <name type="synonym">Gaeumannomyces graminis var. tritici</name>
    <dbReference type="NCBI Taxonomy" id="644352"/>
    <lineage>
        <taxon>Eukaryota</taxon>
        <taxon>Fungi</taxon>
        <taxon>Dikarya</taxon>
        <taxon>Ascomycota</taxon>
        <taxon>Pezizomycotina</taxon>
        <taxon>Sordariomycetes</taxon>
        <taxon>Sordariomycetidae</taxon>
        <taxon>Magnaporthales</taxon>
        <taxon>Magnaporthaceae</taxon>
        <taxon>Gaeumannomyces</taxon>
    </lineage>
</organism>
<dbReference type="RefSeq" id="XP_009225296.1">
    <property type="nucleotide sequence ID" value="XM_009227032.1"/>
</dbReference>
<reference evidence="5" key="4">
    <citation type="journal article" date="2015" name="G3 (Bethesda)">
        <title>Genome sequences of three phytopathogenic species of the Magnaporthaceae family of fungi.</title>
        <authorList>
            <person name="Okagaki L.H."/>
            <person name="Nunes C.C."/>
            <person name="Sailsbery J."/>
            <person name="Clay B."/>
            <person name="Brown D."/>
            <person name="John T."/>
            <person name="Oh Y."/>
            <person name="Young N."/>
            <person name="Fitzgerald M."/>
            <person name="Haas B.J."/>
            <person name="Zeng Q."/>
            <person name="Young S."/>
            <person name="Adiconis X."/>
            <person name="Fan L."/>
            <person name="Levin J.Z."/>
            <person name="Mitchell T.K."/>
            <person name="Okubara P.A."/>
            <person name="Farman M.L."/>
            <person name="Kohn L.M."/>
            <person name="Birren B."/>
            <person name="Ma L.-J."/>
            <person name="Dean R.A."/>
        </authorList>
    </citation>
    <scope>NUCLEOTIDE SEQUENCE</scope>
    <source>
        <strain evidence="5">R3-111a-1</strain>
    </source>
</reference>
<name>J3P6P6_GAET3</name>
<evidence type="ECO:0000313" key="6">
    <source>
        <dbReference type="Proteomes" id="UP000006039"/>
    </source>
</evidence>
<dbReference type="EMBL" id="GL385399">
    <property type="protein sequence ID" value="EJT72322.1"/>
    <property type="molecule type" value="Genomic_DNA"/>
</dbReference>
<sequence length="839" mass="91974">MRACCLCSPWHLPRRRIHTTRPRIEVFAPASASPRQWSRSGTRRTAITLFTHYRTCCLLLPGARIHGARTDSLALKASFPSLTASRRVSKDTMGDGRPTKRAKRHGATGTTPKDPTLPSITIPIPITNRPPPSHYPTYVPGSGPPSSKIRLQPETDDTTSYIIDKLVLPAGPLPDSKAQRRYYYLVGWTDIPAARVAIDCSKAQEYLTPRCIEDWEFEDCLRREREQQEAAFEAIKNAPVRKKAGRPLKNRILADADEVQAEEQALRSSQPSLSGPSLSTPQKTRATGLIPGDVESEEHDNLNIDLDSDGEPIEFYDAEDMAAEDSMDIDEVEDEDDDDMLQKVLLEQARRNARAEELDDDYDELAAGRTIVRLDDAPVSQYLPGRIAKSKLANAYAPLSNPASVAPSLPANAASTKKKGSGTDRGPGRWPKGTKASDYGGTGVPSLARPEVAARVGARQRREPAVASSSSSAAVLPPMWYVSNDDDDDDAHSAAAPERSPSPEYTGKGKQAIYTFKGKEPVYTFMGKEPVYVAKGKEPIHTDKSKEPVHPDKGQEPVYSDKAKGKESVWPIFQTQVQRPRSVSTAPFGTKNDTSNNAEGGTDSVVAFQATEATPAQTVDGQPLYEVEQLEGVKIEIIDGAAVYFFLVRWKGDWSDDINPSWEPQENLDSRLVRRFLKAHKKAAQEESARMMMPPPPPPRITAAKPMKPANRQVAEPDIIPVLDEAGNGATAPNIASRSIISQTSRLTHPVIKPPQTPSQRRATGSSSFTIASPSAQDDEEDFDMEDADGDKDEAKELRRMGLANGSYQPPMGVHLPKPVLPKSVRDSLPRALPRSSRK</sequence>
<comment type="subunit">
    <text evidence="1">Component of the NuA4 histone acetyltransferase complex.</text>
</comment>
<dbReference type="EnsemblFungi" id="EJT72322">
    <property type="protein sequence ID" value="EJT72322"/>
    <property type="gene ID" value="GGTG_09188"/>
</dbReference>
<reference evidence="4" key="2">
    <citation type="submission" date="2010-07" db="EMBL/GenBank/DDBJ databases">
        <authorList>
            <consortium name="The Broad Institute Genome Sequencing Platform"/>
            <consortium name="Broad Institute Genome Sequencing Center for Infectious Disease"/>
            <person name="Ma L.-J."/>
            <person name="Dead R."/>
            <person name="Young S."/>
            <person name="Zeng Q."/>
            <person name="Koehrsen M."/>
            <person name="Alvarado L."/>
            <person name="Berlin A."/>
            <person name="Chapman S.B."/>
            <person name="Chen Z."/>
            <person name="Freedman E."/>
            <person name="Gellesch M."/>
            <person name="Goldberg J."/>
            <person name="Griggs A."/>
            <person name="Gujja S."/>
            <person name="Heilman E.R."/>
            <person name="Heiman D."/>
            <person name="Hepburn T."/>
            <person name="Howarth C."/>
            <person name="Jen D."/>
            <person name="Larson L."/>
            <person name="Mehta T."/>
            <person name="Neiman D."/>
            <person name="Pearson M."/>
            <person name="Roberts A."/>
            <person name="Saif S."/>
            <person name="Shea T."/>
            <person name="Shenoy N."/>
            <person name="Sisk P."/>
            <person name="Stolte C."/>
            <person name="Sykes S."/>
            <person name="Walk T."/>
            <person name="White J."/>
            <person name="Yandava C."/>
            <person name="Haas B."/>
            <person name="Nusbaum C."/>
            <person name="Birren B."/>
        </authorList>
    </citation>
    <scope>NUCLEOTIDE SEQUENCE</scope>
    <source>
        <strain evidence="4">R3-111a-1</strain>
    </source>
</reference>
<feature type="region of interest" description="Disordered" evidence="2">
    <location>
        <begin position="86"/>
        <end position="133"/>
    </location>
</feature>
<protein>
    <recommendedName>
        <fullName evidence="3">Chromo domain-containing protein</fullName>
    </recommendedName>
</protein>
<feature type="region of interest" description="Disordered" evidence="2">
    <location>
        <begin position="538"/>
        <end position="561"/>
    </location>
</feature>
<proteinExistence type="predicted"/>
<dbReference type="AlphaFoldDB" id="J3P6P6"/>
<feature type="region of interest" description="Disordered" evidence="2">
    <location>
        <begin position="400"/>
        <end position="508"/>
    </location>
</feature>
<dbReference type="VEuPathDB" id="FungiDB:GGTG_09188"/>
<dbReference type="GO" id="GO:0006338">
    <property type="term" value="P:chromatin remodeling"/>
    <property type="evidence" value="ECO:0007669"/>
    <property type="project" value="UniProtKB-ARBA"/>
</dbReference>
<accession>J3P6P6</accession>
<feature type="compositionally biased region" description="Low complexity" evidence="2">
    <location>
        <begin position="264"/>
        <end position="281"/>
    </location>
</feature>
<dbReference type="eggNOG" id="ENOG502RA4K">
    <property type="taxonomic scope" value="Eukaryota"/>
</dbReference>
<feature type="domain" description="Chromo" evidence="3">
    <location>
        <begin position="625"/>
        <end position="692"/>
    </location>
</feature>
<evidence type="ECO:0000259" key="3">
    <source>
        <dbReference type="PROSITE" id="PS50013"/>
    </source>
</evidence>
<dbReference type="OrthoDB" id="3543857at2759"/>